<dbReference type="EMBL" id="SHKM01000003">
    <property type="protein sequence ID" value="RZT75735.1"/>
    <property type="molecule type" value="Genomic_DNA"/>
</dbReference>
<proteinExistence type="predicted"/>
<reference evidence="1 2" key="1">
    <citation type="submission" date="2019-02" db="EMBL/GenBank/DDBJ databases">
        <title>Genomic Encyclopedia of Type Strains, Phase IV (KMG-IV): sequencing the most valuable type-strain genomes for metagenomic binning, comparative biology and taxonomic classification.</title>
        <authorList>
            <person name="Goeker M."/>
        </authorList>
    </citation>
    <scope>NUCLEOTIDE SEQUENCE [LARGE SCALE GENOMIC DNA]</scope>
    <source>
        <strain evidence="1 2">DSM 21223</strain>
    </source>
</reference>
<protein>
    <submittedName>
        <fullName evidence="1">Uncharacterized protein</fullName>
    </submittedName>
</protein>
<name>A0ABY0ILT9_9RHOO</name>
<evidence type="ECO:0000313" key="1">
    <source>
        <dbReference type="EMBL" id="RZT75735.1"/>
    </source>
</evidence>
<evidence type="ECO:0000313" key="2">
    <source>
        <dbReference type="Proteomes" id="UP000292136"/>
    </source>
</evidence>
<keyword evidence="2" id="KW-1185">Reference proteome</keyword>
<comment type="caution">
    <text evidence="1">The sequence shown here is derived from an EMBL/GenBank/DDBJ whole genome shotgun (WGS) entry which is preliminary data.</text>
</comment>
<sequence length="102" mass="11602">MESMLIAHRIPFYVHNRGFGGLYPGMQVSLYNVQRVMVPAAYAEASIELFGVFREGHQESFVCAKLGVRDRLRGVLEVLLGGWAVPFRYRKFLPANDESDRP</sequence>
<gene>
    <name evidence="1" type="ORF">EV678_2922</name>
</gene>
<accession>A0ABY0ILT9</accession>
<dbReference type="Proteomes" id="UP000292136">
    <property type="component" value="Unassembled WGS sequence"/>
</dbReference>
<organism evidence="1 2">
    <name type="scientific">Azospira oryzae</name>
    <dbReference type="NCBI Taxonomy" id="146939"/>
    <lineage>
        <taxon>Bacteria</taxon>
        <taxon>Pseudomonadati</taxon>
        <taxon>Pseudomonadota</taxon>
        <taxon>Betaproteobacteria</taxon>
        <taxon>Rhodocyclales</taxon>
        <taxon>Rhodocyclaceae</taxon>
        <taxon>Azospira</taxon>
    </lineage>
</organism>